<dbReference type="InterPro" id="IPR011989">
    <property type="entry name" value="ARM-like"/>
</dbReference>
<comment type="subcellular location">
    <subcellularLocation>
        <location evidence="1">Nucleus</location>
    </subcellularLocation>
</comment>
<dbReference type="Gene3D" id="1.25.10.10">
    <property type="entry name" value="Leucine-rich Repeat Variant"/>
    <property type="match status" value="2"/>
</dbReference>
<dbReference type="Proteomes" id="UP000485058">
    <property type="component" value="Unassembled WGS sequence"/>
</dbReference>
<dbReference type="AlphaFoldDB" id="A0A6A0A6F5"/>
<dbReference type="GO" id="GO:0006606">
    <property type="term" value="P:protein import into nucleus"/>
    <property type="evidence" value="ECO:0007669"/>
    <property type="project" value="TreeGrafter"/>
</dbReference>
<evidence type="ECO:0000313" key="5">
    <source>
        <dbReference type="EMBL" id="GFH28116.1"/>
    </source>
</evidence>
<dbReference type="EMBL" id="BLLF01003751">
    <property type="protein sequence ID" value="GFH28116.1"/>
    <property type="molecule type" value="Genomic_DNA"/>
</dbReference>
<organism evidence="5 6">
    <name type="scientific">Haematococcus lacustris</name>
    <name type="common">Green alga</name>
    <name type="synonym">Haematococcus pluvialis</name>
    <dbReference type="NCBI Taxonomy" id="44745"/>
    <lineage>
        <taxon>Eukaryota</taxon>
        <taxon>Viridiplantae</taxon>
        <taxon>Chlorophyta</taxon>
        <taxon>core chlorophytes</taxon>
        <taxon>Chlorophyceae</taxon>
        <taxon>CS clade</taxon>
        <taxon>Chlamydomonadales</taxon>
        <taxon>Haematococcaceae</taxon>
        <taxon>Haematococcus</taxon>
    </lineage>
</organism>
<reference evidence="5 6" key="1">
    <citation type="submission" date="2020-02" db="EMBL/GenBank/DDBJ databases">
        <title>Draft genome sequence of Haematococcus lacustris strain NIES-144.</title>
        <authorList>
            <person name="Morimoto D."/>
            <person name="Nakagawa S."/>
            <person name="Yoshida T."/>
            <person name="Sawayama S."/>
        </authorList>
    </citation>
    <scope>NUCLEOTIDE SEQUENCE [LARGE SCALE GENOMIC DNA]</scope>
    <source>
        <strain evidence="5 6">NIES-144</strain>
    </source>
</reference>
<evidence type="ECO:0000256" key="1">
    <source>
        <dbReference type="ARBA" id="ARBA00004123"/>
    </source>
</evidence>
<protein>
    <submittedName>
        <fullName evidence="5">Importin N-terminal domain-containing protein</fullName>
    </submittedName>
</protein>
<evidence type="ECO:0000256" key="4">
    <source>
        <dbReference type="ARBA" id="ARBA00023242"/>
    </source>
</evidence>
<dbReference type="InterPro" id="IPR016024">
    <property type="entry name" value="ARM-type_fold"/>
</dbReference>
<dbReference type="GO" id="GO:0005737">
    <property type="term" value="C:cytoplasm"/>
    <property type="evidence" value="ECO:0007669"/>
    <property type="project" value="TreeGrafter"/>
</dbReference>
<dbReference type="PANTHER" id="PTHR12363">
    <property type="entry name" value="TRANSPORTIN 3 AND IMPORTIN 13"/>
    <property type="match status" value="1"/>
</dbReference>
<evidence type="ECO:0000313" key="6">
    <source>
        <dbReference type="Proteomes" id="UP000485058"/>
    </source>
</evidence>
<evidence type="ECO:0000256" key="2">
    <source>
        <dbReference type="ARBA" id="ARBA00007991"/>
    </source>
</evidence>
<keyword evidence="3" id="KW-0813">Transport</keyword>
<name>A0A6A0A6F5_HAELA</name>
<feature type="non-terminal residue" evidence="5">
    <location>
        <position position="389"/>
    </location>
</feature>
<evidence type="ECO:0000256" key="3">
    <source>
        <dbReference type="ARBA" id="ARBA00022448"/>
    </source>
</evidence>
<dbReference type="PANTHER" id="PTHR12363:SF33">
    <property type="entry name" value="IMPORTIN-13"/>
    <property type="match status" value="1"/>
</dbReference>
<comment type="similarity">
    <text evidence="2">Belongs to the importin beta family.</text>
</comment>
<proteinExistence type="inferred from homology"/>
<gene>
    <name evidence="5" type="ORF">HaLaN_26555</name>
</gene>
<comment type="caution">
    <text evidence="5">The sequence shown here is derived from an EMBL/GenBank/DDBJ whole genome shotgun (WGS) entry which is preliminary data.</text>
</comment>
<feature type="non-terminal residue" evidence="5">
    <location>
        <position position="1"/>
    </location>
</feature>
<sequence length="389" mass="39893">MKEVLEGGGKVVERAIGPHTEADKPGQPAQLAQLLAALPGMPQEPLLQCCICYLITRYGDWLARGLRQEAAGGPGAGQPGALRGVLLALLQLAVRDLELPEASSAASCALLDMCCQCAPFLGEAVQPLLQLYQQLLGAGAVGQAAAAGGGPSGQGAAPGGAKPSGIAGVAEEDVHTMMAQIWPGLDLVYSLSEVLKVWGAEAASIGPVAEALTLLLQHATQQLTTYQQISSNPELMDDTFLLALRALTYSPRLLLGSQATSPGSQLPSSCLPALMECVTQGVLVQHREACMSVLSFLMRLLSRSLLDEVPDAASVLQALLAPLLGALLLMAGREGVAWVTAALESLPNNTVGAADKQAFASAATFVGSHAACAGGPGSLPPAAERGWEG</sequence>
<accession>A0A6A0A6F5</accession>
<dbReference type="SUPFAM" id="SSF48371">
    <property type="entry name" value="ARM repeat"/>
    <property type="match status" value="1"/>
</dbReference>
<keyword evidence="6" id="KW-1185">Reference proteome</keyword>
<dbReference type="GO" id="GO:0005634">
    <property type="term" value="C:nucleus"/>
    <property type="evidence" value="ECO:0007669"/>
    <property type="project" value="UniProtKB-SubCell"/>
</dbReference>
<dbReference type="InterPro" id="IPR051345">
    <property type="entry name" value="Importin_beta-like_NTR"/>
</dbReference>
<keyword evidence="4" id="KW-0539">Nucleus</keyword>